<dbReference type="Pfam" id="PF00450">
    <property type="entry name" value="Peptidase_S10"/>
    <property type="match status" value="1"/>
</dbReference>
<keyword evidence="5" id="KW-0325">Glycoprotein</keyword>
<reference evidence="6" key="1">
    <citation type="submission" date="2025-05" db="UniProtKB">
        <authorList>
            <consortium name="RefSeq"/>
        </authorList>
    </citation>
    <scope>NUCLEOTIDE SEQUENCE [LARGE SCALE GENOMIC DNA]</scope>
</reference>
<proteinExistence type="inferred from homology"/>
<dbReference type="Gene3D" id="3.40.50.12670">
    <property type="match status" value="1"/>
</dbReference>
<dbReference type="GeneID" id="107417584"/>
<dbReference type="PANTHER" id="PTHR11802:SF224">
    <property type="entry name" value="SERINE CARBOXYPEPTIDASE-LIKE 7 ISOFORM X1"/>
    <property type="match status" value="1"/>
</dbReference>
<dbReference type="InterPro" id="IPR001563">
    <property type="entry name" value="Peptidase_S10"/>
</dbReference>
<evidence type="ECO:0000313" key="6">
    <source>
        <dbReference type="Proteomes" id="UP001652623"/>
    </source>
</evidence>
<dbReference type="PRINTS" id="PR00724">
    <property type="entry name" value="CRBOXYPTASEC"/>
</dbReference>
<keyword evidence="6" id="KW-1185">Reference proteome</keyword>
<dbReference type="SUPFAM" id="SSF53474">
    <property type="entry name" value="alpha/beta-Hydrolases"/>
    <property type="match status" value="1"/>
</dbReference>
<evidence type="ECO:0000256" key="3">
    <source>
        <dbReference type="ARBA" id="ARBA00022670"/>
    </source>
</evidence>
<evidence type="ECO:0000313" key="7">
    <source>
        <dbReference type="RefSeq" id="XP_048329018.2"/>
    </source>
</evidence>
<gene>
    <name evidence="7" type="primary">LOC107417584</name>
</gene>
<sequence>MYLNSEFWWINNIIFWWAMEKSDNMESRFGLLLRTVLLLAISSIVSSQNIIKILPGFHGDLPFKLETGYVGVGEKDEIQLFYYFIESEKSPEDDPLVLWLTGGPGCSALSGLIYEIGPLSFDYEMASWNSTTLIYNPYSWTKVANIIFLDGPVGTGFSYATTWQAYNTSDTLSATTNYDFLRKWLMTHPKFLKNPLYIAGDSYSGIIVPILVQDIANGNEAGVEPSMNLKGYILGNPVTYLHDDVNSKVEFSYRKALISDQLYKSIKTNCNGEDVNIDQENALCNKDMEAFHECTDKLSTAHILEPRCPVHASPKPKVFLKSWSPMTTFTEDSIHLLLSVSQLHNQPSMCRDYHYLYSYAWVNNQSVQDALQIRKGSKQGWTRCNLTIPYVHDVTSSVDYHQNLKNKGYRVLVYSGDQDFIIPYVGTLAWIEALNLTVGRAWTPWFVDGQVAGYTVQYYTDNGQLTFATVKDAGHTAPEFRPKECLAMVDRWFAHVPLFTQY</sequence>
<keyword evidence="3" id="KW-0645">Protease</keyword>
<name>A0ABM3IIC2_ZIZJJ</name>
<dbReference type="InterPro" id="IPR029058">
    <property type="entry name" value="AB_hydrolase_fold"/>
</dbReference>
<dbReference type="InterPro" id="IPR033124">
    <property type="entry name" value="Ser_caboxypep_his_AS"/>
</dbReference>
<keyword evidence="4" id="KW-0378">Hydrolase</keyword>
<protein>
    <submittedName>
        <fullName evidence="7">Serine carboxypeptidase-like 8</fullName>
    </submittedName>
</protein>
<evidence type="ECO:0000256" key="5">
    <source>
        <dbReference type="ARBA" id="ARBA00023180"/>
    </source>
</evidence>
<dbReference type="PROSITE" id="PS00560">
    <property type="entry name" value="CARBOXYPEPT_SER_HIS"/>
    <property type="match status" value="1"/>
</dbReference>
<dbReference type="Gene3D" id="3.40.50.1820">
    <property type="entry name" value="alpha/beta hydrolase"/>
    <property type="match status" value="1"/>
</dbReference>
<keyword evidence="2" id="KW-0121">Carboxypeptidase</keyword>
<reference evidence="7" key="2">
    <citation type="submission" date="2025-08" db="UniProtKB">
        <authorList>
            <consortium name="RefSeq"/>
        </authorList>
    </citation>
    <scope>IDENTIFICATION</scope>
    <source>
        <tissue evidence="7">Seedling</tissue>
    </source>
</reference>
<evidence type="ECO:0000256" key="2">
    <source>
        <dbReference type="ARBA" id="ARBA00022645"/>
    </source>
</evidence>
<dbReference type="PANTHER" id="PTHR11802">
    <property type="entry name" value="SERINE PROTEASE FAMILY S10 SERINE CARBOXYPEPTIDASE"/>
    <property type="match status" value="1"/>
</dbReference>
<dbReference type="RefSeq" id="XP_048329018.2">
    <property type="nucleotide sequence ID" value="XM_048473061.2"/>
</dbReference>
<dbReference type="Proteomes" id="UP001652623">
    <property type="component" value="Chromosome 2"/>
</dbReference>
<evidence type="ECO:0000256" key="1">
    <source>
        <dbReference type="ARBA" id="ARBA00009431"/>
    </source>
</evidence>
<evidence type="ECO:0000256" key="4">
    <source>
        <dbReference type="ARBA" id="ARBA00022801"/>
    </source>
</evidence>
<organism evidence="6 7">
    <name type="scientific">Ziziphus jujuba</name>
    <name type="common">Chinese jujube</name>
    <name type="synonym">Ziziphus sativa</name>
    <dbReference type="NCBI Taxonomy" id="326968"/>
    <lineage>
        <taxon>Eukaryota</taxon>
        <taxon>Viridiplantae</taxon>
        <taxon>Streptophyta</taxon>
        <taxon>Embryophyta</taxon>
        <taxon>Tracheophyta</taxon>
        <taxon>Spermatophyta</taxon>
        <taxon>Magnoliopsida</taxon>
        <taxon>eudicotyledons</taxon>
        <taxon>Gunneridae</taxon>
        <taxon>Pentapetalae</taxon>
        <taxon>rosids</taxon>
        <taxon>fabids</taxon>
        <taxon>Rosales</taxon>
        <taxon>Rhamnaceae</taxon>
        <taxon>Paliureae</taxon>
        <taxon>Ziziphus</taxon>
    </lineage>
</organism>
<accession>A0ABM3IIC2</accession>
<comment type="similarity">
    <text evidence="1">Belongs to the peptidase S10 family.</text>
</comment>